<dbReference type="PATRIC" id="fig|419005.5.peg.1676"/>
<sequence>MEDGKEESINSVQFLKTNSGKKGEGMPVVRNPQFYFREGFCWIDVNSTYLKARIKSKGVFDVLSMSLFSMTELPDWYYVSLINSEFISMYVDNFINNTSHFQINDARQLPIIIPSPYELEIFRQISVVSIAAKRDIFSSAISTNFAEEKLNGKQTELDKAVLKLYSI</sequence>
<proteinExistence type="predicted"/>
<organism evidence="1">
    <name type="scientific">Prevotella amnii</name>
    <dbReference type="NCBI Taxonomy" id="419005"/>
    <lineage>
        <taxon>Bacteria</taxon>
        <taxon>Pseudomonadati</taxon>
        <taxon>Bacteroidota</taxon>
        <taxon>Bacteroidia</taxon>
        <taxon>Bacteroidales</taxon>
        <taxon>Prevotellaceae</taxon>
        <taxon>Prevotella</taxon>
    </lineage>
</organism>
<reference evidence="1 2" key="1">
    <citation type="submission" date="2016-01" db="EMBL/GenBank/DDBJ databases">
        <authorList>
            <person name="Oliw E.H."/>
        </authorList>
    </citation>
    <scope>NUCLEOTIDE SEQUENCE [LARGE SCALE GENOMIC DNA]</scope>
    <source>
        <strain evidence="1 2">DNF00307</strain>
    </source>
</reference>
<dbReference type="RefSeq" id="WP_060933184.1">
    <property type="nucleotide sequence ID" value="NZ_KQ960550.1"/>
</dbReference>
<dbReference type="AlphaFoldDB" id="A0A134B7U5"/>
<gene>
    <name evidence="1" type="ORF">HMPREF1860_01680</name>
</gene>
<accession>A0A134B7U5</accession>
<evidence type="ECO:0008006" key="3">
    <source>
        <dbReference type="Google" id="ProtNLM"/>
    </source>
</evidence>
<evidence type="ECO:0000313" key="2">
    <source>
        <dbReference type="Proteomes" id="UP000070531"/>
    </source>
</evidence>
<comment type="caution">
    <text evidence="1">The sequence shown here is derived from an EMBL/GenBank/DDBJ whole genome shotgun (WGS) entry which is preliminary data.</text>
</comment>
<evidence type="ECO:0000313" key="1">
    <source>
        <dbReference type="EMBL" id="KXB76009.1"/>
    </source>
</evidence>
<protein>
    <recommendedName>
        <fullName evidence="3">Type I restriction modification DNA specificity domain-containing protein</fullName>
    </recommendedName>
</protein>
<name>A0A134B7U5_9BACT</name>
<dbReference type="EMBL" id="LSDL01000109">
    <property type="protein sequence ID" value="KXB76009.1"/>
    <property type="molecule type" value="Genomic_DNA"/>
</dbReference>
<dbReference type="Proteomes" id="UP000070531">
    <property type="component" value="Unassembled WGS sequence"/>
</dbReference>